<dbReference type="STRING" id="1451189.CFAL_09035"/>
<organism evidence="1 2">
    <name type="scientific">Corynebacterium falsenii</name>
    <dbReference type="NCBI Taxonomy" id="108486"/>
    <lineage>
        <taxon>Bacteria</taxon>
        <taxon>Bacillati</taxon>
        <taxon>Actinomycetota</taxon>
        <taxon>Actinomycetes</taxon>
        <taxon>Mycobacteriales</taxon>
        <taxon>Corynebacteriaceae</taxon>
        <taxon>Corynebacterium</taxon>
    </lineage>
</organism>
<reference evidence="1 2" key="1">
    <citation type="submission" date="2018-09" db="EMBL/GenBank/DDBJ databases">
        <title>Optimization and identification of Corynebacterium falsenii FN1-14 from fish paste.</title>
        <authorList>
            <person name="Daroonpunt R."/>
            <person name="Tanasupawat S."/>
        </authorList>
    </citation>
    <scope>NUCLEOTIDE SEQUENCE [LARGE SCALE GENOMIC DNA]</scope>
    <source>
        <strain evidence="1 2">FN1-14</strain>
    </source>
</reference>
<accession>A0A418QA99</accession>
<dbReference type="Proteomes" id="UP000285278">
    <property type="component" value="Unassembled WGS sequence"/>
</dbReference>
<dbReference type="InterPro" id="IPR042099">
    <property type="entry name" value="ANL_N_sf"/>
</dbReference>
<dbReference type="AlphaFoldDB" id="A0A418QA99"/>
<evidence type="ECO:0000313" key="1">
    <source>
        <dbReference type="EMBL" id="RIX36755.1"/>
    </source>
</evidence>
<dbReference type="EMBL" id="QXJK01000001">
    <property type="protein sequence ID" value="RIX36755.1"/>
    <property type="molecule type" value="Genomic_DNA"/>
</dbReference>
<protein>
    <submittedName>
        <fullName evidence="1">TIGR03089 family protein</fullName>
    </submittedName>
</protein>
<dbReference type="NCBIfam" id="TIGR03089">
    <property type="entry name" value="TIGR03089 family protein"/>
    <property type="match status" value="1"/>
</dbReference>
<gene>
    <name evidence="1" type="ORF">D3M95_00675</name>
</gene>
<dbReference type="Gene3D" id="3.40.50.12780">
    <property type="entry name" value="N-terminal domain of ligase-like"/>
    <property type="match status" value="1"/>
</dbReference>
<proteinExistence type="predicted"/>
<dbReference type="RefSeq" id="WP_119664102.1">
    <property type="nucleotide sequence ID" value="NZ_JAQPSN010000001.1"/>
</dbReference>
<keyword evidence="2" id="KW-1185">Reference proteome</keyword>
<dbReference type="SUPFAM" id="SSF56801">
    <property type="entry name" value="Acetyl-CoA synthetase-like"/>
    <property type="match status" value="1"/>
</dbReference>
<dbReference type="OrthoDB" id="3396763at2"/>
<comment type="caution">
    <text evidence="1">The sequence shown here is derived from an EMBL/GenBank/DDBJ whole genome shotgun (WGS) entry which is preliminary data.</text>
</comment>
<dbReference type="InterPro" id="IPR017523">
    <property type="entry name" value="Rv3268"/>
</dbReference>
<sequence length="242" mass="25163">MDLIAPLLATDPAAPRLTTYTDAGRMELSAQTLGNWMNKVANLLAEVGAEPGDVALVDCAPSWQPIAITLGCWRAGVSVTCSAGSAESAESADPMVAFCDDLATAENLIDGVGGVAVDTVFLVSTDPFGRGVEESGGDVPFGIQDFSPELRVQPDAYLGSDNDGHDLFRTASGSLDWDDVARLAEPLDAGARVIVGGWQDELGLAQVIAPLFADGSVVMTTDTSPDRVAELAQAEKTTQTGY</sequence>
<name>A0A418QA99_9CORY</name>
<evidence type="ECO:0000313" key="2">
    <source>
        <dbReference type="Proteomes" id="UP000285278"/>
    </source>
</evidence>